<sequence>MEMKSFSQAVQDGSRLCRMRPLWTKAHRVKATALSEAGRTDEALDEYLMCVALKPDWTAVKMEAQKDSAFILTRSPLDQCSSSFSSSSSRAPEASPGLWAGESSTKSLADVLASLPAPPETVIISFIHQKN</sequence>
<organism evidence="2 3">
    <name type="scientific">Liparis tanakae</name>
    <name type="common">Tanaka's snailfish</name>
    <dbReference type="NCBI Taxonomy" id="230148"/>
    <lineage>
        <taxon>Eukaryota</taxon>
        <taxon>Metazoa</taxon>
        <taxon>Chordata</taxon>
        <taxon>Craniata</taxon>
        <taxon>Vertebrata</taxon>
        <taxon>Euteleostomi</taxon>
        <taxon>Actinopterygii</taxon>
        <taxon>Neopterygii</taxon>
        <taxon>Teleostei</taxon>
        <taxon>Neoteleostei</taxon>
        <taxon>Acanthomorphata</taxon>
        <taxon>Eupercaria</taxon>
        <taxon>Perciformes</taxon>
        <taxon>Cottioidei</taxon>
        <taxon>Cottales</taxon>
        <taxon>Liparidae</taxon>
        <taxon>Liparis</taxon>
    </lineage>
</organism>
<dbReference type="Proteomes" id="UP000314294">
    <property type="component" value="Unassembled WGS sequence"/>
</dbReference>
<keyword evidence="3" id="KW-1185">Reference proteome</keyword>
<dbReference type="Gene3D" id="1.25.40.10">
    <property type="entry name" value="Tetratricopeptide repeat domain"/>
    <property type="match status" value="1"/>
</dbReference>
<comment type="caution">
    <text evidence="2">The sequence shown here is derived from an EMBL/GenBank/DDBJ whole genome shotgun (WGS) entry which is preliminary data.</text>
</comment>
<proteinExistence type="predicted"/>
<dbReference type="AlphaFoldDB" id="A0A4Z2FUG0"/>
<evidence type="ECO:0000256" key="1">
    <source>
        <dbReference type="SAM" id="MobiDB-lite"/>
    </source>
</evidence>
<dbReference type="EMBL" id="SRLO01000913">
    <property type="protein sequence ID" value="TNN44294.1"/>
    <property type="molecule type" value="Genomic_DNA"/>
</dbReference>
<feature type="region of interest" description="Disordered" evidence="1">
    <location>
        <begin position="81"/>
        <end position="101"/>
    </location>
</feature>
<evidence type="ECO:0000313" key="3">
    <source>
        <dbReference type="Proteomes" id="UP000314294"/>
    </source>
</evidence>
<name>A0A4Z2FUG0_9TELE</name>
<protein>
    <submittedName>
        <fullName evidence="2">LON peptidase N-terminal domain and RING finger protein 2</fullName>
    </submittedName>
</protein>
<dbReference type="SUPFAM" id="SSF48452">
    <property type="entry name" value="TPR-like"/>
    <property type="match status" value="1"/>
</dbReference>
<gene>
    <name evidence="2" type="primary">LONRF2_2</name>
    <name evidence="2" type="ORF">EYF80_045493</name>
</gene>
<dbReference type="InterPro" id="IPR011990">
    <property type="entry name" value="TPR-like_helical_dom_sf"/>
</dbReference>
<evidence type="ECO:0000313" key="2">
    <source>
        <dbReference type="EMBL" id="TNN44294.1"/>
    </source>
</evidence>
<dbReference type="OrthoDB" id="264917at2759"/>
<reference evidence="2 3" key="1">
    <citation type="submission" date="2019-03" db="EMBL/GenBank/DDBJ databases">
        <title>First draft genome of Liparis tanakae, snailfish: a comprehensive survey of snailfish specific genes.</title>
        <authorList>
            <person name="Kim W."/>
            <person name="Song I."/>
            <person name="Jeong J.-H."/>
            <person name="Kim D."/>
            <person name="Kim S."/>
            <person name="Ryu S."/>
            <person name="Song J.Y."/>
            <person name="Lee S.K."/>
        </authorList>
    </citation>
    <scope>NUCLEOTIDE SEQUENCE [LARGE SCALE GENOMIC DNA]</scope>
    <source>
        <tissue evidence="2">Muscle</tissue>
    </source>
</reference>
<accession>A0A4Z2FUG0</accession>